<comment type="caution">
    <text evidence="1">The sequence shown here is derived from an EMBL/GenBank/DDBJ whole genome shotgun (WGS) entry which is preliminary data.</text>
</comment>
<gene>
    <name evidence="1" type="ORF">KFE25_004177</name>
</gene>
<sequence length="120" mass="12901">MLRSPKDVVVDAEQYTRELVAAFGEIVGLARADDSAPEPDALRLRQLADTIAERAGALEALVSRLKYAAVLREGRECEELVLHTADQYDALASAHAAELASIANEVDESIARAEAELARG</sequence>
<protein>
    <submittedName>
        <fullName evidence="1">Uncharacterized protein</fullName>
    </submittedName>
</protein>
<keyword evidence="2" id="KW-1185">Reference proteome</keyword>
<dbReference type="Proteomes" id="UP000751190">
    <property type="component" value="Unassembled WGS sequence"/>
</dbReference>
<proteinExistence type="predicted"/>
<dbReference type="AlphaFoldDB" id="A0A8J5X0C0"/>
<name>A0A8J5X0C0_DIALT</name>
<dbReference type="EMBL" id="JAGTXO010000068">
    <property type="protein sequence ID" value="KAG8457541.1"/>
    <property type="molecule type" value="Genomic_DNA"/>
</dbReference>
<reference evidence="1" key="1">
    <citation type="submission" date="2021-05" db="EMBL/GenBank/DDBJ databases">
        <title>The genome of the haptophyte Pavlova lutheri (Diacronema luteri, Pavlovales) - a model for lipid biosynthesis in eukaryotic algae.</title>
        <authorList>
            <person name="Hulatt C.J."/>
            <person name="Posewitz M.C."/>
        </authorList>
    </citation>
    <scope>NUCLEOTIDE SEQUENCE</scope>
    <source>
        <strain evidence="1">NIVA-4/92</strain>
    </source>
</reference>
<evidence type="ECO:0000313" key="1">
    <source>
        <dbReference type="EMBL" id="KAG8457541.1"/>
    </source>
</evidence>
<accession>A0A8J5X0C0</accession>
<organism evidence="1 2">
    <name type="scientific">Diacronema lutheri</name>
    <name type="common">Unicellular marine alga</name>
    <name type="synonym">Monochrysis lutheri</name>
    <dbReference type="NCBI Taxonomy" id="2081491"/>
    <lineage>
        <taxon>Eukaryota</taxon>
        <taxon>Haptista</taxon>
        <taxon>Haptophyta</taxon>
        <taxon>Pavlovophyceae</taxon>
        <taxon>Pavlovales</taxon>
        <taxon>Pavlovaceae</taxon>
        <taxon>Diacronema</taxon>
    </lineage>
</organism>
<evidence type="ECO:0000313" key="2">
    <source>
        <dbReference type="Proteomes" id="UP000751190"/>
    </source>
</evidence>